<feature type="domain" description="AbiEi antitoxin N-terminal" evidence="1">
    <location>
        <begin position="15"/>
        <end position="58"/>
    </location>
</feature>
<evidence type="ECO:0000259" key="1">
    <source>
        <dbReference type="Pfam" id="PF13338"/>
    </source>
</evidence>
<accession>E6Q3D7</accession>
<proteinExistence type="predicted"/>
<gene>
    <name evidence="2" type="ORF">CARN4_2012</name>
</gene>
<dbReference type="EMBL" id="CABO01000021">
    <property type="protein sequence ID" value="CBI01698.1"/>
    <property type="molecule type" value="Genomic_DNA"/>
</dbReference>
<protein>
    <recommendedName>
        <fullName evidence="1">AbiEi antitoxin N-terminal domain-containing protein</fullName>
    </recommendedName>
</protein>
<dbReference type="InterPro" id="IPR025159">
    <property type="entry name" value="AbiEi_N"/>
</dbReference>
<comment type="caution">
    <text evidence="2">The sequence shown here is derived from an EMBL/GenBank/DDBJ whole genome shotgun (WGS) entry which is preliminary data.</text>
</comment>
<evidence type="ECO:0000313" key="2">
    <source>
        <dbReference type="EMBL" id="CBI01698.1"/>
    </source>
</evidence>
<organism evidence="2">
    <name type="scientific">mine drainage metagenome</name>
    <dbReference type="NCBI Taxonomy" id="410659"/>
    <lineage>
        <taxon>unclassified sequences</taxon>
        <taxon>metagenomes</taxon>
        <taxon>ecological metagenomes</taxon>
    </lineage>
</organism>
<dbReference type="AlphaFoldDB" id="E6Q3D7"/>
<sequence length="205" mass="22601">MTKRGQPDSLALFQRATGRQGVFTLEDARQSGYSQPLVHHYVQAGRFQRIGAGIYRLTEYPRGENDRFAELSALLGPGAILSHESALALYPVSDVAPSKYHFTIPRSKRYARPPADDVVIHTVTNPVDPLDIVNRHGFKATSLARSIVDSARAGTAPEQIQAAISAGLTRGLLRETDFKRVLTTQPARVRTLVENTVRAWSERPA</sequence>
<dbReference type="Pfam" id="PF13338">
    <property type="entry name" value="AbiEi_4"/>
    <property type="match status" value="1"/>
</dbReference>
<reference evidence="2" key="1">
    <citation type="submission" date="2009-10" db="EMBL/GenBank/DDBJ databases">
        <title>Diversity of trophic interactions inside an arsenic-rich microbial ecosystem.</title>
        <authorList>
            <person name="Bertin P.N."/>
            <person name="Heinrich-Salmeron A."/>
            <person name="Pelletier E."/>
            <person name="Goulhen-Chollet F."/>
            <person name="Arsene-Ploetze F."/>
            <person name="Gallien S."/>
            <person name="Calteau A."/>
            <person name="Vallenet D."/>
            <person name="Casiot C."/>
            <person name="Chane-Woon-Ming B."/>
            <person name="Giloteaux L."/>
            <person name="Barakat M."/>
            <person name="Bonnefoy V."/>
            <person name="Bruneel O."/>
            <person name="Chandler M."/>
            <person name="Cleiss J."/>
            <person name="Duran R."/>
            <person name="Elbaz-Poulichet F."/>
            <person name="Fonknechten N."/>
            <person name="Lauga B."/>
            <person name="Mornico D."/>
            <person name="Ortet P."/>
            <person name="Schaeffer C."/>
            <person name="Siguier P."/>
            <person name="Alexander Thil Smith A."/>
            <person name="Van Dorsselaer A."/>
            <person name="Weissenbach J."/>
            <person name="Medigue C."/>
            <person name="Le Paslier D."/>
        </authorList>
    </citation>
    <scope>NUCLEOTIDE SEQUENCE</scope>
</reference>
<name>E6Q3D7_9ZZZZ</name>